<dbReference type="InterPro" id="IPR017805">
    <property type="entry name" value="SAM_MeTrfase_EasF-type_put"/>
</dbReference>
<dbReference type="EMBL" id="QZAT01000087">
    <property type="protein sequence ID" value="THX26060.1"/>
    <property type="molecule type" value="Genomic_DNA"/>
</dbReference>
<dbReference type="PANTHER" id="PTHR43397:SF2">
    <property type="entry name" value="HISTIDINE-SPECIFIC METHYLTRANSFERASE SAM-DEPENDENT DOMAIN-CONTAINING PROTEIN"/>
    <property type="match status" value="1"/>
</dbReference>
<proteinExistence type="inferred from homology"/>
<dbReference type="InterPro" id="IPR029063">
    <property type="entry name" value="SAM-dependent_MTases_sf"/>
</dbReference>
<dbReference type="PANTHER" id="PTHR43397">
    <property type="entry name" value="ERGOTHIONEINE BIOSYNTHESIS PROTEIN 1"/>
    <property type="match status" value="1"/>
</dbReference>
<dbReference type="GO" id="GO:0008168">
    <property type="term" value="F:methyltransferase activity"/>
    <property type="evidence" value="ECO:0007669"/>
    <property type="project" value="UniProtKB-KW"/>
</dbReference>
<comment type="similarity">
    <text evidence="1">Belongs to the methyltransferase superfamily.</text>
</comment>
<evidence type="ECO:0000313" key="5">
    <source>
        <dbReference type="EMBL" id="THW42699.1"/>
    </source>
</evidence>
<organism evidence="6 8">
    <name type="scientific">Aureobasidium pullulans</name>
    <name type="common">Black yeast</name>
    <name type="synonym">Pullularia pullulans</name>
    <dbReference type="NCBI Taxonomy" id="5580"/>
    <lineage>
        <taxon>Eukaryota</taxon>
        <taxon>Fungi</taxon>
        <taxon>Dikarya</taxon>
        <taxon>Ascomycota</taxon>
        <taxon>Pezizomycotina</taxon>
        <taxon>Dothideomycetes</taxon>
        <taxon>Dothideomycetidae</taxon>
        <taxon>Dothideales</taxon>
        <taxon>Saccotheciaceae</taxon>
        <taxon>Aureobasidium</taxon>
    </lineage>
</organism>
<reference evidence="7 8" key="1">
    <citation type="submission" date="2018-10" db="EMBL/GenBank/DDBJ databases">
        <title>Fifty Aureobasidium pullulans genomes reveal a recombining polyextremotolerant generalist.</title>
        <authorList>
            <person name="Gostincar C."/>
            <person name="Turk M."/>
            <person name="Zajc J."/>
            <person name="Gunde-Cimerman N."/>
        </authorList>
    </citation>
    <scope>NUCLEOTIDE SEQUENCE [LARGE SCALE GENOMIC DNA]</scope>
    <source>
        <strain evidence="6 8">EXF-10081</strain>
        <strain evidence="5 7">EXF-10796</strain>
    </source>
</reference>
<dbReference type="PIRSF" id="PIRSF018005">
    <property type="entry name" value="UCP018005"/>
    <property type="match status" value="1"/>
</dbReference>
<dbReference type="InterPro" id="IPR051128">
    <property type="entry name" value="EgtD_Methyltrsf_superfamily"/>
</dbReference>
<evidence type="ECO:0000256" key="1">
    <source>
        <dbReference type="ARBA" id="ARBA00008361"/>
    </source>
</evidence>
<dbReference type="EMBL" id="QZAM01000106">
    <property type="protein sequence ID" value="THW42699.1"/>
    <property type="molecule type" value="Genomic_DNA"/>
</dbReference>
<dbReference type="Proteomes" id="UP000310374">
    <property type="component" value="Unassembled WGS sequence"/>
</dbReference>
<evidence type="ECO:0000313" key="8">
    <source>
        <dbReference type="Proteomes" id="UP000310374"/>
    </source>
</evidence>
<protein>
    <recommendedName>
        <fullName evidence="4">Histidine-specific methyltransferase SAM-dependent domain-containing protein</fullName>
    </recommendedName>
</protein>
<dbReference type="Pfam" id="PF10017">
    <property type="entry name" value="Methyltransf_33"/>
    <property type="match status" value="1"/>
</dbReference>
<evidence type="ECO:0000313" key="7">
    <source>
        <dbReference type="Proteomes" id="UP000309076"/>
    </source>
</evidence>
<evidence type="ECO:0000256" key="3">
    <source>
        <dbReference type="ARBA" id="ARBA00022679"/>
    </source>
</evidence>
<evidence type="ECO:0000256" key="2">
    <source>
        <dbReference type="ARBA" id="ARBA00022603"/>
    </source>
</evidence>
<dbReference type="Proteomes" id="UP000309076">
    <property type="component" value="Unassembled WGS sequence"/>
</dbReference>
<dbReference type="InterPro" id="IPR019257">
    <property type="entry name" value="MeTrfase_dom"/>
</dbReference>
<keyword evidence="2" id="KW-0489">Methyltransferase</keyword>
<dbReference type="NCBIfam" id="TIGR03439">
    <property type="entry name" value="methyl_EasF"/>
    <property type="match status" value="1"/>
</dbReference>
<dbReference type="AlphaFoldDB" id="A0AB74JQZ6"/>
<gene>
    <name evidence="6" type="ORF">D6D12_06486</name>
    <name evidence="5" type="ORF">D6D21_05742</name>
</gene>
<feature type="domain" description="Histidine-specific methyltransferase SAM-dependent" evidence="4">
    <location>
        <begin position="49"/>
        <end position="345"/>
    </location>
</feature>
<sequence length="353" mass="39919">METEPLVPTRKDSFEAETKLFKDHAHSDNEAQVYDVRRQVIARSLVPCIVEGLKSEVKQSPPLLLWDDRGLSLFDAILESPQYYPARREWALLRKTIQDIARNIPNRNRVVELGAGNMKKTELLLHTLQGQQKRVEYLACDVDESALRRGISELRARFEGSSPYITIHGLLGTYEDCAAWLNLKSGGLPTSLIWLGNSMANFTPEQASKYVQSFLSSGSSMIIALDGCQDQREIAESYEGQCNREFILNGLSNANQILDDNVFAVNDWGFCGNWDPDLCMHESFYVAQKDLTVNVCGETYRFKSGETMRSIKSGKWPRAKVLEICNNAGGRVKELWMDENQSYGMLRVFIPAC</sequence>
<dbReference type="GO" id="GO:0032259">
    <property type="term" value="P:methylation"/>
    <property type="evidence" value="ECO:0007669"/>
    <property type="project" value="UniProtKB-KW"/>
</dbReference>
<name>A0AB74JQZ6_AURPU</name>
<dbReference type="Gene3D" id="3.40.50.150">
    <property type="entry name" value="Vaccinia Virus protein VP39"/>
    <property type="match status" value="1"/>
</dbReference>
<dbReference type="InterPro" id="IPR017804">
    <property type="entry name" value="MeTrfase_EgtD-like"/>
</dbReference>
<keyword evidence="3" id="KW-0808">Transferase</keyword>
<evidence type="ECO:0000259" key="4">
    <source>
        <dbReference type="Pfam" id="PF10017"/>
    </source>
</evidence>
<evidence type="ECO:0000313" key="6">
    <source>
        <dbReference type="EMBL" id="THX26060.1"/>
    </source>
</evidence>
<comment type="caution">
    <text evidence="6">The sequence shown here is derived from an EMBL/GenBank/DDBJ whole genome shotgun (WGS) entry which is preliminary data.</text>
</comment>
<accession>A0AB74JQZ6</accession>